<feature type="transmembrane region" description="Helical" evidence="10">
    <location>
        <begin position="132"/>
        <end position="155"/>
    </location>
</feature>
<evidence type="ECO:0000256" key="8">
    <source>
        <dbReference type="RuleBase" id="RU003732"/>
    </source>
</evidence>
<evidence type="ECO:0000256" key="5">
    <source>
        <dbReference type="ARBA" id="ARBA00023136"/>
    </source>
</evidence>
<dbReference type="PANTHER" id="PTHR11616:SF309">
    <property type="entry name" value="TRANSPORTER"/>
    <property type="match status" value="1"/>
</dbReference>
<feature type="transmembrane region" description="Helical" evidence="10">
    <location>
        <begin position="546"/>
        <end position="571"/>
    </location>
</feature>
<keyword evidence="6" id="KW-0479">Metal-binding</keyword>
<reference evidence="11" key="1">
    <citation type="submission" date="2020-12" db="EMBL/GenBank/DDBJ databases">
        <title>Neural signatures in transcriptome of heterophyid trematode Cryptocolyle lingua.</title>
        <authorList>
            <person name="Gorbushin A.M."/>
            <person name="Tolstenkov O."/>
        </authorList>
    </citation>
    <scope>NUCLEOTIDE SEQUENCE</scope>
</reference>
<evidence type="ECO:0000256" key="3">
    <source>
        <dbReference type="ARBA" id="ARBA00022692"/>
    </source>
</evidence>
<evidence type="ECO:0000256" key="9">
    <source>
        <dbReference type="SAM" id="MobiDB-lite"/>
    </source>
</evidence>
<dbReference type="InterPro" id="IPR037272">
    <property type="entry name" value="SNS_sf"/>
</dbReference>
<feature type="transmembrane region" description="Helical" evidence="10">
    <location>
        <begin position="295"/>
        <end position="316"/>
    </location>
</feature>
<dbReference type="GO" id="GO:0046872">
    <property type="term" value="F:metal ion binding"/>
    <property type="evidence" value="ECO:0007669"/>
    <property type="project" value="UniProtKB-KW"/>
</dbReference>
<evidence type="ECO:0000256" key="7">
    <source>
        <dbReference type="PIRSR" id="PIRSR600175-2"/>
    </source>
</evidence>
<feature type="transmembrane region" description="Helical" evidence="10">
    <location>
        <begin position="328"/>
        <end position="349"/>
    </location>
</feature>
<evidence type="ECO:0000256" key="2">
    <source>
        <dbReference type="ARBA" id="ARBA00022448"/>
    </source>
</evidence>
<feature type="transmembrane region" description="Helical" evidence="10">
    <location>
        <begin position="45"/>
        <end position="62"/>
    </location>
</feature>
<feature type="transmembrane region" description="Helical" evidence="10">
    <location>
        <begin position="505"/>
        <end position="526"/>
    </location>
</feature>
<evidence type="ECO:0000256" key="1">
    <source>
        <dbReference type="ARBA" id="ARBA00004141"/>
    </source>
</evidence>
<feature type="transmembrane region" description="Helical" evidence="10">
    <location>
        <begin position="462"/>
        <end position="484"/>
    </location>
</feature>
<keyword evidence="6" id="KW-0915">Sodium</keyword>
<proteinExistence type="evidence at transcript level"/>
<dbReference type="SUPFAM" id="SSF161070">
    <property type="entry name" value="SNF-like"/>
    <property type="match status" value="1"/>
</dbReference>
<evidence type="ECO:0000256" key="10">
    <source>
        <dbReference type="SAM" id="Phobius"/>
    </source>
</evidence>
<feature type="transmembrane region" description="Helical" evidence="10">
    <location>
        <begin position="74"/>
        <end position="94"/>
    </location>
</feature>
<feature type="transmembrane region" description="Helical" evidence="10">
    <location>
        <begin position="431"/>
        <end position="456"/>
    </location>
</feature>
<feature type="binding site" evidence="6">
    <location>
        <position position="399"/>
    </location>
    <ligand>
        <name>Na(+)</name>
        <dbReference type="ChEBI" id="CHEBI:29101"/>
        <label>1</label>
    </ligand>
</feature>
<dbReference type="GO" id="GO:0006865">
    <property type="term" value="P:amino acid transport"/>
    <property type="evidence" value="ECO:0007669"/>
    <property type="project" value="TreeGrafter"/>
</dbReference>
<dbReference type="GO" id="GO:0005886">
    <property type="term" value="C:plasma membrane"/>
    <property type="evidence" value="ECO:0007669"/>
    <property type="project" value="TreeGrafter"/>
</dbReference>
<feature type="transmembrane region" description="Helical" evidence="10">
    <location>
        <begin position="378"/>
        <end position="401"/>
    </location>
</feature>
<feature type="region of interest" description="Disordered" evidence="9">
    <location>
        <begin position="631"/>
        <end position="664"/>
    </location>
</feature>
<name>A0A7U0TI61_9TREM</name>
<feature type="compositionally biased region" description="Polar residues" evidence="9">
    <location>
        <begin position="632"/>
        <end position="643"/>
    </location>
</feature>
<feature type="binding site" evidence="6">
    <location>
        <position position="334"/>
    </location>
    <ligand>
        <name>Na(+)</name>
        <dbReference type="ChEBI" id="CHEBI:29101"/>
        <label>1</label>
    </ligand>
</feature>
<feature type="binding site" evidence="6">
    <location>
        <position position="60"/>
    </location>
    <ligand>
        <name>Na(+)</name>
        <dbReference type="ChEBI" id="CHEBI:29101"/>
        <label>1</label>
    </ligand>
</feature>
<keyword evidence="5 10" id="KW-0472">Membrane</keyword>
<feature type="binding site" evidence="6">
    <location>
        <position position="302"/>
    </location>
    <ligand>
        <name>Na(+)</name>
        <dbReference type="ChEBI" id="CHEBI:29101"/>
        <label>1</label>
    </ligand>
</feature>
<keyword evidence="4 10" id="KW-1133">Transmembrane helix</keyword>
<dbReference type="PROSITE" id="PS00610">
    <property type="entry name" value="NA_NEUROTRAN_SYMP_1"/>
    <property type="match status" value="1"/>
</dbReference>
<feature type="transmembrane region" description="Helical" evidence="10">
    <location>
        <begin position="246"/>
        <end position="266"/>
    </location>
</feature>
<organism evidence="11">
    <name type="scientific">Cryptocotyle lingua</name>
    <dbReference type="NCBI Taxonomy" id="66766"/>
    <lineage>
        <taxon>Eukaryota</taxon>
        <taxon>Metazoa</taxon>
        <taxon>Spiralia</taxon>
        <taxon>Lophotrochozoa</taxon>
        <taxon>Platyhelminthes</taxon>
        <taxon>Trematoda</taxon>
        <taxon>Digenea</taxon>
        <taxon>Opisthorchiida</taxon>
        <taxon>Opisthorchiata</taxon>
        <taxon>Heterophyidae</taxon>
        <taxon>Cryptocotyle</taxon>
    </lineage>
</organism>
<dbReference type="GO" id="GO:0015293">
    <property type="term" value="F:symporter activity"/>
    <property type="evidence" value="ECO:0007669"/>
    <property type="project" value="UniProtKB-KW"/>
</dbReference>
<feature type="binding site" evidence="6">
    <location>
        <position position="56"/>
    </location>
    <ligand>
        <name>Na(+)</name>
        <dbReference type="ChEBI" id="CHEBI:29101"/>
        <label>1</label>
    </ligand>
</feature>
<protein>
    <recommendedName>
        <fullName evidence="8">Transporter</fullName>
    </recommendedName>
</protein>
<dbReference type="PROSITE" id="PS50267">
    <property type="entry name" value="NA_NEUROTRAN_SYMP_3"/>
    <property type="match status" value="1"/>
</dbReference>
<gene>
    <name evidence="11" type="primary">SLC6A6</name>
</gene>
<keyword evidence="2 8" id="KW-0813">Transport</keyword>
<dbReference type="PANTHER" id="PTHR11616">
    <property type="entry name" value="SODIUM/CHLORIDE DEPENDENT TRANSPORTER"/>
    <property type="match status" value="1"/>
</dbReference>
<keyword evidence="8" id="KW-0769">Symport</keyword>
<comment type="subcellular location">
    <subcellularLocation>
        <location evidence="1">Membrane</location>
        <topology evidence="1">Multi-pass membrane protein</topology>
    </subcellularLocation>
</comment>
<feature type="binding site" evidence="6">
    <location>
        <position position="403"/>
    </location>
    <ligand>
        <name>Na(+)</name>
        <dbReference type="ChEBI" id="CHEBI:29101"/>
        <label>1</label>
    </ligand>
</feature>
<dbReference type="InterPro" id="IPR000175">
    <property type="entry name" value="Na/ntran_symport"/>
</dbReference>
<sequence>MNLGNHQDACVYEVPQNRKGQLQLVLPKQSGEEASSKREQWQRRFDFLLACVGMSVGLGNVWRFPYLCYKNGGGAFLIPYFISVIAAGLPVFLLEVTLGQLTAQGGIAAWNICPLFRGIGFASAVTNFSLDCYYNVILAWAIHYLFSSFTAVLPWSTCGNAWNTDYCRDLNSTNQTKSQNGTVLATNETIRLTDPASEYWERYVLRISDGIENMGTIQWELALCLLAAWIIVFLCIYKGIKTSGKVMYVTATAPYVFMFILLGRAVSLEGAADGLRYYITPNWSKLSDMTIWSDAGAQIFFSYSISLGTLTAFGSYNRYHHNSVRDCIAFAIINTFTSLLAGLVIFATLGHMSTVANVSIDKVAESGPGLAFVVYPKALGLLPASPFWAVCFFIMILLLGIDSQFAGVEGLVTAITDFFPRLVLYPRYRMMFVGSICIACFFVGLPMITNGGMYLFQLFNHYAGSLIILLTAFFECIAVGYVYGARRLSNNMKAMHGYGLGYLPVAFWCVITPCFTLAVFIISVTVYEELTYERASRAEAYQYPGWAVLVGWMLASSSVVMIPIVMIIQIIRTPGSFVQRIKTLCRPVMNENLLARLENNFDATGTEEYPAEASGENRANVPVVNGFAFHPSSPSNQYQTHNSKMTDEIDDTQESKHNQSSNNS</sequence>
<dbReference type="EMBL" id="MW361074">
    <property type="protein sequence ID" value="QQY02452.1"/>
    <property type="molecule type" value="mRNA"/>
</dbReference>
<feature type="binding site" evidence="6">
    <location>
        <position position="53"/>
    </location>
    <ligand>
        <name>Na(+)</name>
        <dbReference type="ChEBI" id="CHEBI:29101"/>
        <label>1</label>
    </ligand>
</feature>
<dbReference type="PRINTS" id="PR00176">
    <property type="entry name" value="NANEUSMPORT"/>
</dbReference>
<dbReference type="CDD" id="cd11496">
    <property type="entry name" value="SLC6sbd-TauT-like"/>
    <property type="match status" value="1"/>
</dbReference>
<feature type="disulfide bond" evidence="7">
    <location>
        <begin position="158"/>
        <end position="167"/>
    </location>
</feature>
<accession>A0A7U0TI61</accession>
<dbReference type="PROSITE" id="PS00754">
    <property type="entry name" value="NA_NEUROTRAN_SYMP_2"/>
    <property type="match status" value="1"/>
</dbReference>
<comment type="similarity">
    <text evidence="8">Belongs to the sodium:neurotransmitter symporter (SNF) (TC 2.A.22) family.</text>
</comment>
<keyword evidence="3 8" id="KW-0812">Transmembrane</keyword>
<dbReference type="GO" id="GO:0035725">
    <property type="term" value="P:sodium ion transmembrane transport"/>
    <property type="evidence" value="ECO:0007669"/>
    <property type="project" value="TreeGrafter"/>
</dbReference>
<dbReference type="AlphaFoldDB" id="A0A7U0TI61"/>
<evidence type="ECO:0000256" key="6">
    <source>
        <dbReference type="PIRSR" id="PIRSR600175-1"/>
    </source>
</evidence>
<keyword evidence="7" id="KW-1015">Disulfide bond</keyword>
<dbReference type="Pfam" id="PF00209">
    <property type="entry name" value="SNF"/>
    <property type="match status" value="1"/>
</dbReference>
<evidence type="ECO:0000256" key="4">
    <source>
        <dbReference type="ARBA" id="ARBA00022989"/>
    </source>
</evidence>
<feature type="binding site" evidence="6">
    <location>
        <position position="402"/>
    </location>
    <ligand>
        <name>Na(+)</name>
        <dbReference type="ChEBI" id="CHEBI:29101"/>
        <label>1</label>
    </ligand>
</feature>
<evidence type="ECO:0000313" key="11">
    <source>
        <dbReference type="EMBL" id="QQY02452.1"/>
    </source>
</evidence>
<feature type="transmembrane region" description="Helical" evidence="10">
    <location>
        <begin position="217"/>
        <end position="237"/>
    </location>
</feature>